<dbReference type="InterPro" id="IPR005612">
    <property type="entry name" value="CCAAT-binding_factor"/>
</dbReference>
<accession>A0A9Q0MRF9</accession>
<dbReference type="PANTHER" id="PTHR14428">
    <property type="entry name" value="NUCLEOLAR COMPLEX PROTEIN 3"/>
    <property type="match status" value="1"/>
</dbReference>
<dbReference type="GO" id="GO:0006270">
    <property type="term" value="P:DNA replication initiation"/>
    <property type="evidence" value="ECO:0007669"/>
    <property type="project" value="TreeGrafter"/>
</dbReference>
<feature type="compositionally biased region" description="Basic residues" evidence="7">
    <location>
        <begin position="1"/>
        <end position="29"/>
    </location>
</feature>
<dbReference type="Proteomes" id="UP001151699">
    <property type="component" value="Chromosome C"/>
</dbReference>
<feature type="region of interest" description="Disordered" evidence="7">
    <location>
        <begin position="1"/>
        <end position="117"/>
    </location>
</feature>
<dbReference type="Pfam" id="PF07540">
    <property type="entry name" value="NOC3p"/>
    <property type="match status" value="1"/>
</dbReference>
<evidence type="ECO:0000256" key="1">
    <source>
        <dbReference type="ARBA" id="ARBA00004604"/>
    </source>
</evidence>
<comment type="similarity">
    <text evidence="2 5">Belongs to the CBF/MAK21 family.</text>
</comment>
<dbReference type="PANTHER" id="PTHR14428:SF5">
    <property type="entry name" value="NUCLEOLAR COMPLEX PROTEIN 3 HOMOLOG"/>
    <property type="match status" value="1"/>
</dbReference>
<evidence type="ECO:0000313" key="11">
    <source>
        <dbReference type="Proteomes" id="UP001151699"/>
    </source>
</evidence>
<keyword evidence="11" id="KW-1185">Reference proteome</keyword>
<dbReference type="SUPFAM" id="SSF48371">
    <property type="entry name" value="ARM repeat"/>
    <property type="match status" value="1"/>
</dbReference>
<comment type="subcellular location">
    <subcellularLocation>
        <location evidence="1 5">Nucleus</location>
        <location evidence="1 5">Nucleolus</location>
    </subcellularLocation>
</comment>
<evidence type="ECO:0000256" key="4">
    <source>
        <dbReference type="ARBA" id="ARBA00023242"/>
    </source>
</evidence>
<dbReference type="PIRSF" id="PIRSF028977">
    <property type="entry name" value="Nucleolar_complex_p3"/>
    <property type="match status" value="1"/>
</dbReference>
<feature type="domain" description="Nucleolar complex-associated protein 3 N-terminal" evidence="9">
    <location>
        <begin position="233"/>
        <end position="327"/>
    </location>
</feature>
<protein>
    <recommendedName>
        <fullName evidence="5">Nucleolar complex protein 3 homolog</fullName>
        <shortName evidence="5">NOC3 protein homolog</shortName>
    </recommendedName>
</protein>
<feature type="region of interest" description="Disordered" evidence="7">
    <location>
        <begin position="167"/>
        <end position="197"/>
    </location>
</feature>
<name>A0A9Q0MRF9_9DIPT</name>
<dbReference type="GO" id="GO:0003682">
    <property type="term" value="F:chromatin binding"/>
    <property type="evidence" value="ECO:0007669"/>
    <property type="project" value="TreeGrafter"/>
</dbReference>
<dbReference type="Pfam" id="PF03914">
    <property type="entry name" value="CBF"/>
    <property type="match status" value="1"/>
</dbReference>
<dbReference type="InterPro" id="IPR016024">
    <property type="entry name" value="ARM-type_fold"/>
</dbReference>
<feature type="compositionally biased region" description="Acidic residues" evidence="7">
    <location>
        <begin position="170"/>
        <end position="197"/>
    </location>
</feature>
<evidence type="ECO:0000313" key="10">
    <source>
        <dbReference type="EMBL" id="KAJ6635775.1"/>
    </source>
</evidence>
<dbReference type="EMBL" id="WJQU01000004">
    <property type="protein sequence ID" value="KAJ6635775.1"/>
    <property type="molecule type" value="Genomic_DNA"/>
</dbReference>
<sequence length="821" mass="94816">MAVKKKIKISHVKHSQHLKHKKNYTKPLKKKEQLQAGQNSKLQSSRVKSGKKKVFGKPGGLNSHNKRKNVQNVQPAPTETELDDDTIQDILDNVEVDEDDDEVRRSQTKKRKREAVDHDALDEAKNAKHFEKEYAKMTLAEERTKKKVVSLLPIKTKAGEVVTRTTEVEYKEEESQSEEEEEGEEEEEIEEEIDSDDDILKSNTISTDIAKLSKNAVSTADLLIYREQEIARQKYRIGIICSGILEKPEDKMRNFSALFELMDERNGEQTNLVTVRKLAALSMLEVFKDILPEYRIGQLNLKMQTVRKNTMERITYENALLDQYKKFLQKLEKMSTLLTKRQNANRRFSLENIKLGETAVICLCELLTAHPYFNFGQNIAQLLVYLLNSNFPTTRSRILKCFQEIFQTDKKFDLTLYIVRRLNHLIKSKSNNVHVEVLNCLLSLQIKSINLDVEKEAELKQKKLEAHKARLINMSKKEKKRHKKLSQLDKELQETKAEENKQTKHYKLTEITKMVFTIYFRILKNDPNSQLLSATLEGLAEFAHVINLEFFSDLVEVLNNIMETEELGYREELHCIQTVFTILSGQGEVLNIDPLRFYGHLYRNLLVVNAGKNHDDFLIILKTLHEVLVKRRKNITHHRLLAFVKRIMTLSLQLLHNGTLAALGIVKQVMQLTSSLEIILDTDADIGSGRYNPELDDPEYCNADCTALYELTTLRRHYHPTVRKLSQHVAAGVPATGEGSLNPEIGKLSSMELYEKYNSSEMAFNPAIPTPRPVEFKEMKGRHFYINDTFKTECENQLNCRLGGDGFNILNFFDDFTKRNQ</sequence>
<evidence type="ECO:0000259" key="8">
    <source>
        <dbReference type="Pfam" id="PF03914"/>
    </source>
</evidence>
<evidence type="ECO:0000256" key="2">
    <source>
        <dbReference type="ARBA" id="ARBA00007797"/>
    </source>
</evidence>
<feature type="domain" description="CCAAT-binding factor" evidence="8">
    <location>
        <begin position="573"/>
        <end position="725"/>
    </location>
</feature>
<dbReference type="OrthoDB" id="10263597at2759"/>
<evidence type="ECO:0000256" key="7">
    <source>
        <dbReference type="SAM" id="MobiDB-lite"/>
    </source>
</evidence>
<dbReference type="AlphaFoldDB" id="A0A9Q0MRF9"/>
<keyword evidence="3 6" id="KW-0175">Coiled coil</keyword>
<dbReference type="InterPro" id="IPR011501">
    <property type="entry name" value="Noc3_N"/>
</dbReference>
<evidence type="ECO:0000256" key="6">
    <source>
        <dbReference type="SAM" id="Coils"/>
    </source>
</evidence>
<organism evidence="10 11">
    <name type="scientific">Pseudolycoriella hygida</name>
    <dbReference type="NCBI Taxonomy" id="35572"/>
    <lineage>
        <taxon>Eukaryota</taxon>
        <taxon>Metazoa</taxon>
        <taxon>Ecdysozoa</taxon>
        <taxon>Arthropoda</taxon>
        <taxon>Hexapoda</taxon>
        <taxon>Insecta</taxon>
        <taxon>Pterygota</taxon>
        <taxon>Neoptera</taxon>
        <taxon>Endopterygota</taxon>
        <taxon>Diptera</taxon>
        <taxon>Nematocera</taxon>
        <taxon>Sciaroidea</taxon>
        <taxon>Sciaridae</taxon>
        <taxon>Pseudolycoriella</taxon>
    </lineage>
</organism>
<feature type="compositionally biased region" description="Acidic residues" evidence="7">
    <location>
        <begin position="80"/>
        <end position="101"/>
    </location>
</feature>
<keyword evidence="4" id="KW-0539">Nucleus</keyword>
<evidence type="ECO:0000259" key="9">
    <source>
        <dbReference type="Pfam" id="PF07540"/>
    </source>
</evidence>
<feature type="coiled-coil region" evidence="6">
    <location>
        <begin position="450"/>
        <end position="505"/>
    </location>
</feature>
<comment type="caution">
    <text evidence="10">The sequence shown here is derived from an EMBL/GenBank/DDBJ whole genome shotgun (WGS) entry which is preliminary data.</text>
</comment>
<evidence type="ECO:0000256" key="3">
    <source>
        <dbReference type="ARBA" id="ARBA00023054"/>
    </source>
</evidence>
<reference evidence="10" key="1">
    <citation type="submission" date="2022-07" db="EMBL/GenBank/DDBJ databases">
        <authorList>
            <person name="Trinca V."/>
            <person name="Uliana J.V.C."/>
            <person name="Torres T.T."/>
            <person name="Ward R.J."/>
            <person name="Monesi N."/>
        </authorList>
    </citation>
    <scope>NUCLEOTIDE SEQUENCE</scope>
    <source>
        <strain evidence="10">HSMRA1968</strain>
        <tissue evidence="10">Whole embryos</tissue>
    </source>
</reference>
<proteinExistence type="inferred from homology"/>
<feature type="compositionally biased region" description="Polar residues" evidence="7">
    <location>
        <begin position="35"/>
        <end position="47"/>
    </location>
</feature>
<evidence type="ECO:0000256" key="5">
    <source>
        <dbReference type="PIRNR" id="PIRNR028977"/>
    </source>
</evidence>
<dbReference type="GO" id="GO:0005730">
    <property type="term" value="C:nucleolus"/>
    <property type="evidence" value="ECO:0007669"/>
    <property type="project" value="UniProtKB-SubCell"/>
</dbReference>
<dbReference type="InterPro" id="IPR016903">
    <property type="entry name" value="Nucleolar_cplx-assoc_3"/>
</dbReference>
<gene>
    <name evidence="10" type="ORF">Bhyg_14361</name>
</gene>